<dbReference type="GO" id="GO:0004673">
    <property type="term" value="F:protein histidine kinase activity"/>
    <property type="evidence" value="ECO:0007669"/>
    <property type="project" value="UniProtKB-EC"/>
</dbReference>
<keyword evidence="4" id="KW-0808">Transferase</keyword>
<evidence type="ECO:0000313" key="9">
    <source>
        <dbReference type="Proteomes" id="UP000007490"/>
    </source>
</evidence>
<dbReference type="STRING" id="877455.Metbo_1872"/>
<dbReference type="SUPFAM" id="SSF52172">
    <property type="entry name" value="CheY-like"/>
    <property type="match status" value="1"/>
</dbReference>
<feature type="domain" description="PAC" evidence="7">
    <location>
        <begin position="721"/>
        <end position="773"/>
    </location>
</feature>
<dbReference type="Pfam" id="PF08448">
    <property type="entry name" value="PAS_4"/>
    <property type="match status" value="1"/>
</dbReference>
<dbReference type="eggNOG" id="arCOG02352">
    <property type="taxonomic scope" value="Archaea"/>
</dbReference>
<dbReference type="Pfam" id="PF13188">
    <property type="entry name" value="PAS_8"/>
    <property type="match status" value="1"/>
</dbReference>
<dbReference type="SMART" id="SM00091">
    <property type="entry name" value="PAS"/>
    <property type="match status" value="6"/>
</dbReference>
<dbReference type="eggNOG" id="arCOG02329">
    <property type="taxonomic scope" value="Archaea"/>
</dbReference>
<evidence type="ECO:0000259" key="7">
    <source>
        <dbReference type="PROSITE" id="PS50113"/>
    </source>
</evidence>
<evidence type="ECO:0000256" key="4">
    <source>
        <dbReference type="ARBA" id="ARBA00022679"/>
    </source>
</evidence>
<accession>F0TAM1</accession>
<comment type="catalytic activity">
    <reaction evidence="1">
        <text>ATP + protein L-histidine = ADP + protein N-phospho-L-histidine.</text>
        <dbReference type="EC" id="2.7.13.3"/>
    </reaction>
</comment>
<evidence type="ECO:0000256" key="2">
    <source>
        <dbReference type="ARBA" id="ARBA00012438"/>
    </source>
</evidence>
<dbReference type="KEGG" id="mel:Metbo_1872"/>
<dbReference type="Proteomes" id="UP000007490">
    <property type="component" value="Chromosome"/>
</dbReference>
<keyword evidence="5" id="KW-0418">Kinase</keyword>
<organism evidence="8 9">
    <name type="scientific">Methanobacterium lacus (strain AL-21)</name>
    <dbReference type="NCBI Taxonomy" id="877455"/>
    <lineage>
        <taxon>Archaea</taxon>
        <taxon>Methanobacteriati</taxon>
        <taxon>Methanobacteriota</taxon>
        <taxon>Methanomada group</taxon>
        <taxon>Methanobacteria</taxon>
        <taxon>Methanobacteriales</taxon>
        <taxon>Methanobacteriaceae</taxon>
        <taxon>Methanobacterium</taxon>
    </lineage>
</organism>
<dbReference type="InterPro" id="IPR052162">
    <property type="entry name" value="Sensor_kinase/Photoreceptor"/>
</dbReference>
<name>F0TAM1_METLA</name>
<dbReference type="SMART" id="SM00086">
    <property type="entry name" value="PAC"/>
    <property type="match status" value="5"/>
</dbReference>
<reference evidence="9" key="1">
    <citation type="submission" date="2011-02" db="EMBL/GenBank/DDBJ databases">
        <title>Complete sequence of Methanobacterium sp. AL-21.</title>
        <authorList>
            <consortium name="US DOE Joint Genome Institute"/>
            <person name="Lucas S."/>
            <person name="Copeland A."/>
            <person name="Lapidus A."/>
            <person name="Cheng J.-F."/>
            <person name="Goodwin L."/>
            <person name="Pitluck S."/>
            <person name="Chertkov O."/>
            <person name="Detter J.C."/>
            <person name="Han C."/>
            <person name="Tapia R."/>
            <person name="Land M."/>
            <person name="Hauser L."/>
            <person name="Kyrpides N."/>
            <person name="Ivanova N."/>
            <person name="Mikhailova N."/>
            <person name="Pagani I."/>
            <person name="Cadillo-Quiroz H."/>
            <person name="Imachi H."/>
            <person name="Zinder S."/>
            <person name="Liu W."/>
            <person name="Woyke T."/>
        </authorList>
    </citation>
    <scope>NUCLEOTIDE SEQUENCE [LARGE SCALE GENOMIC DNA]</scope>
    <source>
        <strain evidence="9">AL-21</strain>
    </source>
</reference>
<dbReference type="InterPro" id="IPR001610">
    <property type="entry name" value="PAC"/>
</dbReference>
<dbReference type="Pfam" id="PF08447">
    <property type="entry name" value="PAS_3"/>
    <property type="match status" value="1"/>
</dbReference>
<dbReference type="eggNOG" id="arCOG06918">
    <property type="taxonomic scope" value="Archaea"/>
</dbReference>
<dbReference type="PROSITE" id="PS50112">
    <property type="entry name" value="PAS"/>
    <property type="match status" value="5"/>
</dbReference>
<evidence type="ECO:0000313" key="8">
    <source>
        <dbReference type="EMBL" id="ADZ10093.1"/>
    </source>
</evidence>
<feature type="domain" description="PAS" evidence="6">
    <location>
        <begin position="260"/>
        <end position="305"/>
    </location>
</feature>
<protein>
    <recommendedName>
        <fullName evidence="2">histidine kinase</fullName>
        <ecNumber evidence="2">2.7.13.3</ecNumber>
    </recommendedName>
</protein>
<dbReference type="EC" id="2.7.13.3" evidence="2"/>
<feature type="domain" description="PAC" evidence="7">
    <location>
        <begin position="334"/>
        <end position="387"/>
    </location>
</feature>
<gene>
    <name evidence="8" type="ordered locus">Metbo_1872</name>
</gene>
<dbReference type="eggNOG" id="arCOG06537">
    <property type="taxonomic scope" value="Archaea"/>
</dbReference>
<dbReference type="InterPro" id="IPR000700">
    <property type="entry name" value="PAS-assoc_C"/>
</dbReference>
<evidence type="ECO:0000256" key="3">
    <source>
        <dbReference type="ARBA" id="ARBA00022553"/>
    </source>
</evidence>
<feature type="domain" description="PAC" evidence="7">
    <location>
        <begin position="205"/>
        <end position="259"/>
    </location>
</feature>
<dbReference type="CDD" id="cd00130">
    <property type="entry name" value="PAS"/>
    <property type="match status" value="5"/>
</dbReference>
<dbReference type="InterPro" id="IPR011006">
    <property type="entry name" value="CheY-like_superfamily"/>
</dbReference>
<dbReference type="PROSITE" id="PS50113">
    <property type="entry name" value="PAC"/>
    <property type="match status" value="4"/>
</dbReference>
<dbReference type="Pfam" id="PF13426">
    <property type="entry name" value="PAS_9"/>
    <property type="match status" value="3"/>
</dbReference>
<evidence type="ECO:0000256" key="1">
    <source>
        <dbReference type="ARBA" id="ARBA00000085"/>
    </source>
</evidence>
<keyword evidence="3" id="KW-0597">Phosphoprotein</keyword>
<dbReference type="InterPro" id="IPR035965">
    <property type="entry name" value="PAS-like_dom_sf"/>
</dbReference>
<dbReference type="eggNOG" id="arCOG05183">
    <property type="taxonomic scope" value="Archaea"/>
</dbReference>
<evidence type="ECO:0000259" key="6">
    <source>
        <dbReference type="PROSITE" id="PS50112"/>
    </source>
</evidence>
<dbReference type="PANTHER" id="PTHR43304:SF1">
    <property type="entry name" value="PAC DOMAIN-CONTAINING PROTEIN"/>
    <property type="match status" value="1"/>
</dbReference>
<dbReference type="NCBIfam" id="TIGR00229">
    <property type="entry name" value="sensory_box"/>
    <property type="match status" value="6"/>
</dbReference>
<feature type="domain" description="PAS" evidence="6">
    <location>
        <begin position="135"/>
        <end position="205"/>
    </location>
</feature>
<feature type="domain" description="PAC" evidence="7">
    <location>
        <begin position="592"/>
        <end position="642"/>
    </location>
</feature>
<sequence length="910" mass="105329">MPYPYGKIMHDPKTLLITEDVMEATEIAKLMHSWDYPVKTMEFGSTIFNENLLEYDLILVDLLVNDDFNRSELLKKIGQCQGCPVLWFSKQGINKNKYLSYEINHLEKPFNAKQLKFAVEMATYKHQMKKSLIEAEEKYKLLVENADDPIIVLGEDGTFKMVNNVAAEYFGNTPEYFDGKTMWDVFPQPYADSQMKSVREAITTGKTSVKVERTLIKTQEKWFSTKIQPIKDFDGEFRSVQIVARDITSQKNIENDLLERESFLSGTLNDMHTYVAVLNPKGQVIFVNNTPLKLCGIKIDDVKGKFFHETEWWNYSPDIKAMIKRDIDLCASGKTLNHAIQIKTKNGLKWIDYSMHPVYGSNGTVKYLIPEGRDITKIKMAKRAMAEEKDRLKNITENLPLGMVFIDVDGDYKYINPKFIEMFGYQPSEIPDGRAWFKKAFPDPNRRLDAILAWKNDFKTAHVGEKRPRTFEVVCKNGDNKIIEFIPVKLKNNEYLMTVNDVTQKKIADTALKQSEERFRTVASSAVDAIIITDHDGNVVFCNNSVQRIFGCKEEDLVGKSVNKIIPGRYHDEFIRKQEQFKLTGRHLLSGKLFESYGFRKDGSEFPIEISITAWDIDGERYTTSIIRDITERKLVEYELKSSEEKFRQMTENIEEVFWIIDPKMSQIVYISPGYQKIWGCSRESLFDNPRSWIESIHPEDRKNVIDTIFRTPNEVKSGNEGINYRIIRPDGSIRWIHGKAFPLKDDENSIQRIAGIAVDITKRVASEEKYRNLFENISVGVYKCTLEPNSRLVESNNSLLKLFHYKKSEIMAIKASYLYLDGEDKFKFDEKVLKYGHIKNEKIRFKKQNGTPFTGLVSAYVVKDEFENPKYIESIIEDITPLTEVENIKINKPTVSTPISLLNKFMDDH</sequence>
<feature type="domain" description="PAS" evidence="6">
    <location>
        <begin position="515"/>
        <end position="573"/>
    </location>
</feature>
<reference evidence="8 9" key="2">
    <citation type="journal article" date="2014" name="Int. J. Syst. Evol. Microbiol.">
        <title>Methanobacterium paludis sp. nov. and a novel strain of Methanobacterium lacus isolated from northern peatlands.</title>
        <authorList>
            <person name="Cadillo-Quiroz H."/>
            <person name="Brauer S.L."/>
            <person name="Goodson N."/>
            <person name="Yavitt J.B."/>
            <person name="Zinder S.H."/>
        </authorList>
    </citation>
    <scope>NUCLEOTIDE SEQUENCE [LARGE SCALE GENOMIC DNA]</scope>
    <source>
        <strain evidence="8 9">AL-21</strain>
    </source>
</reference>
<dbReference type="AlphaFoldDB" id="F0TAM1"/>
<feature type="domain" description="PAS" evidence="6">
    <location>
        <begin position="643"/>
        <end position="719"/>
    </location>
</feature>
<dbReference type="Gene3D" id="3.40.50.2300">
    <property type="match status" value="1"/>
</dbReference>
<dbReference type="InterPro" id="IPR000014">
    <property type="entry name" value="PAS"/>
</dbReference>
<dbReference type="PANTHER" id="PTHR43304">
    <property type="entry name" value="PHYTOCHROME-LIKE PROTEIN CPH1"/>
    <property type="match status" value="1"/>
</dbReference>
<dbReference type="EMBL" id="CP002551">
    <property type="protein sequence ID" value="ADZ10093.1"/>
    <property type="molecule type" value="Genomic_DNA"/>
</dbReference>
<dbReference type="Gene3D" id="3.30.450.20">
    <property type="entry name" value="PAS domain"/>
    <property type="match status" value="6"/>
</dbReference>
<feature type="domain" description="PAS" evidence="6">
    <location>
        <begin position="388"/>
        <end position="430"/>
    </location>
</feature>
<dbReference type="InterPro" id="IPR013655">
    <property type="entry name" value="PAS_fold_3"/>
</dbReference>
<keyword evidence="9" id="KW-1185">Reference proteome</keyword>
<evidence type="ECO:0000256" key="5">
    <source>
        <dbReference type="ARBA" id="ARBA00022777"/>
    </source>
</evidence>
<dbReference type="HOGENOM" id="CLU_319268_0_0_2"/>
<dbReference type="SUPFAM" id="SSF55785">
    <property type="entry name" value="PYP-like sensor domain (PAS domain)"/>
    <property type="match status" value="6"/>
</dbReference>
<proteinExistence type="predicted"/>
<dbReference type="InterPro" id="IPR013656">
    <property type="entry name" value="PAS_4"/>
</dbReference>